<evidence type="ECO:0000313" key="2">
    <source>
        <dbReference type="EMBL" id="QHS86089.1"/>
    </source>
</evidence>
<organism evidence="2">
    <name type="scientific">viral metagenome</name>
    <dbReference type="NCBI Taxonomy" id="1070528"/>
    <lineage>
        <taxon>unclassified sequences</taxon>
        <taxon>metagenomes</taxon>
        <taxon>organismal metagenomes</taxon>
    </lineage>
</organism>
<reference evidence="2" key="1">
    <citation type="journal article" date="2020" name="Nature">
        <title>Giant virus diversity and host interactions through global metagenomics.</title>
        <authorList>
            <person name="Schulz F."/>
            <person name="Roux S."/>
            <person name="Paez-Espino D."/>
            <person name="Jungbluth S."/>
            <person name="Walsh D.A."/>
            <person name="Denef V.J."/>
            <person name="McMahon K.D."/>
            <person name="Konstantinidis K.T."/>
            <person name="Eloe-Fadrosh E.A."/>
            <person name="Kyrpides N.C."/>
            <person name="Woyke T."/>
        </authorList>
    </citation>
    <scope>NUCLEOTIDE SEQUENCE</scope>
    <source>
        <strain evidence="2">GVMAG-M-3300009185-7</strain>
    </source>
</reference>
<accession>A0A6C0B3I9</accession>
<name>A0A6C0B3I9_9ZZZZ</name>
<feature type="region of interest" description="Disordered" evidence="1">
    <location>
        <begin position="1"/>
        <end position="27"/>
    </location>
</feature>
<proteinExistence type="predicted"/>
<protein>
    <submittedName>
        <fullName evidence="2">Uncharacterized protein</fullName>
    </submittedName>
</protein>
<dbReference type="EMBL" id="MN739050">
    <property type="protein sequence ID" value="QHS86089.1"/>
    <property type="molecule type" value="Genomic_DNA"/>
</dbReference>
<evidence type="ECO:0000256" key="1">
    <source>
        <dbReference type="SAM" id="MobiDB-lite"/>
    </source>
</evidence>
<sequence length="56" mass="6032">MGPQLEQGPGELLTKANKSTGAGSRIGEAKQGHEWLLWNECPHVDAQHLSPGLRCP</sequence>
<dbReference type="AlphaFoldDB" id="A0A6C0B3I9"/>